<comment type="caution">
    <text evidence="2">The sequence shown here is derived from an EMBL/GenBank/DDBJ whole genome shotgun (WGS) entry which is preliminary data.</text>
</comment>
<keyword evidence="1" id="KW-1133">Transmembrane helix</keyword>
<organism evidence="2 3">
    <name type="scientific">Symbiodinium natans</name>
    <dbReference type="NCBI Taxonomy" id="878477"/>
    <lineage>
        <taxon>Eukaryota</taxon>
        <taxon>Sar</taxon>
        <taxon>Alveolata</taxon>
        <taxon>Dinophyceae</taxon>
        <taxon>Suessiales</taxon>
        <taxon>Symbiodiniaceae</taxon>
        <taxon>Symbiodinium</taxon>
    </lineage>
</organism>
<dbReference type="Proteomes" id="UP000604046">
    <property type="component" value="Unassembled WGS sequence"/>
</dbReference>
<evidence type="ECO:0000313" key="3">
    <source>
        <dbReference type="Proteomes" id="UP000604046"/>
    </source>
</evidence>
<keyword evidence="1" id="KW-0472">Membrane</keyword>
<feature type="transmembrane region" description="Helical" evidence="1">
    <location>
        <begin position="74"/>
        <end position="94"/>
    </location>
</feature>
<evidence type="ECO:0000256" key="1">
    <source>
        <dbReference type="SAM" id="Phobius"/>
    </source>
</evidence>
<accession>A0A812UYY6</accession>
<dbReference type="EMBL" id="CAJNDS010002761">
    <property type="protein sequence ID" value="CAE7588473.1"/>
    <property type="molecule type" value="Genomic_DNA"/>
</dbReference>
<keyword evidence="3" id="KW-1185">Reference proteome</keyword>
<reference evidence="2" key="1">
    <citation type="submission" date="2021-02" db="EMBL/GenBank/DDBJ databases">
        <authorList>
            <person name="Dougan E. K."/>
            <person name="Rhodes N."/>
            <person name="Thang M."/>
            <person name="Chan C."/>
        </authorList>
    </citation>
    <scope>NUCLEOTIDE SEQUENCE</scope>
</reference>
<gene>
    <name evidence="2" type="ORF">SNAT2548_LOCUS33535</name>
</gene>
<proteinExistence type="predicted"/>
<protein>
    <submittedName>
        <fullName evidence="2">Uncharacterized protein</fullName>
    </submittedName>
</protein>
<sequence length="320" mass="34785">MLSPRPLSPSPYDPVPNDSLCSEDFLLNPDSSPGKLKYVGNGRGAFAKVDDVKFVGEGRGDYDVVQEASWWRRCLCWITCACLLIALLIAAIIVSRSYQHALADVVPRYSCYTSDGSLPPPNAHMIQTWSVPHRIWCCDNVGVGCEPATSVTTTLMPTTWIMVPVPDFNPGFLAPHGPGGPPVVPFAMQFHCHVGIPASWSPEQLAFCCERTQIGCPTPAPATVPPEPDCVVSAGNNPVAWPPSKREWCCVQHQTGCVQEAQTVLPTALPVAAELYDCTEGYANWPEWPSDKQSWCCEHHSRACPSAAEQAYDCCLAALN</sequence>
<evidence type="ECO:0000313" key="2">
    <source>
        <dbReference type="EMBL" id="CAE7588473.1"/>
    </source>
</evidence>
<keyword evidence="1" id="KW-0812">Transmembrane</keyword>
<dbReference type="AlphaFoldDB" id="A0A812UYY6"/>
<name>A0A812UYY6_9DINO</name>
<dbReference type="OrthoDB" id="442592at2759"/>